<dbReference type="Proteomes" id="UP000292235">
    <property type="component" value="Chromosome"/>
</dbReference>
<evidence type="ECO:0000313" key="2">
    <source>
        <dbReference type="EMBL" id="QBI55485.1"/>
    </source>
</evidence>
<gene>
    <name evidence="2" type="ORF">EKD16_18605</name>
</gene>
<feature type="region of interest" description="Disordered" evidence="1">
    <location>
        <begin position="20"/>
        <end position="62"/>
    </location>
</feature>
<evidence type="ECO:0000256" key="1">
    <source>
        <dbReference type="SAM" id="MobiDB-lite"/>
    </source>
</evidence>
<dbReference type="KEGG" id="strr:EKD16_18605"/>
<name>A0A4P6Q4B4_9ACTN</name>
<dbReference type="AlphaFoldDB" id="A0A4P6Q4B4"/>
<keyword evidence="3" id="KW-1185">Reference proteome</keyword>
<proteinExistence type="predicted"/>
<reference evidence="2 3" key="1">
    <citation type="submission" date="2019-02" db="EMBL/GenBank/DDBJ databases">
        <authorList>
            <person name="Khodamoradi S."/>
            <person name="Hahnke R.L."/>
            <person name="Kaempfer P."/>
            <person name="Schumann P."/>
            <person name="Rohde M."/>
            <person name="Steinert M."/>
            <person name="Luzhetskyy A."/>
            <person name="Wink J."/>
            <person name="Ruckert C."/>
        </authorList>
    </citation>
    <scope>NUCLEOTIDE SEQUENCE [LARGE SCALE GENOMIC DNA]</scope>
    <source>
        <strain evidence="2 3">M2</strain>
    </source>
</reference>
<sequence>MGESEKLFCPQCEEPVRHMPPRIWATGTDRPAYSHRDGEPLCPVRTGTGHRPADPFTRSPAE</sequence>
<dbReference type="RefSeq" id="WP_131099478.1">
    <property type="nucleotide sequence ID" value="NZ_CP036455.1"/>
</dbReference>
<organism evidence="2 3">
    <name type="scientific">Streptomonospora litoralis</name>
    <dbReference type="NCBI Taxonomy" id="2498135"/>
    <lineage>
        <taxon>Bacteria</taxon>
        <taxon>Bacillati</taxon>
        <taxon>Actinomycetota</taxon>
        <taxon>Actinomycetes</taxon>
        <taxon>Streptosporangiales</taxon>
        <taxon>Nocardiopsidaceae</taxon>
        <taxon>Streptomonospora</taxon>
    </lineage>
</organism>
<dbReference type="EMBL" id="CP036455">
    <property type="protein sequence ID" value="QBI55485.1"/>
    <property type="molecule type" value="Genomic_DNA"/>
</dbReference>
<dbReference type="OrthoDB" id="4105213at2"/>
<protein>
    <submittedName>
        <fullName evidence="2">Uncharacterized protein</fullName>
    </submittedName>
</protein>
<evidence type="ECO:0000313" key="3">
    <source>
        <dbReference type="Proteomes" id="UP000292235"/>
    </source>
</evidence>
<accession>A0A4P6Q4B4</accession>